<proteinExistence type="predicted"/>
<dbReference type="AlphaFoldDB" id="A0A545V7Z0"/>
<evidence type="ECO:0000313" key="2">
    <source>
        <dbReference type="Proteomes" id="UP000315783"/>
    </source>
</evidence>
<comment type="caution">
    <text evidence="1">The sequence shown here is derived from an EMBL/GenBank/DDBJ whole genome shotgun (WGS) entry which is preliminary data.</text>
</comment>
<reference evidence="1 2" key="1">
    <citation type="journal article" date="2019" name="Appl. Microbiol. Biotechnol.">
        <title>Genome sequence of Isaria javanica and comparative genome analysis insights into family S53 peptidase evolution in fungal entomopathogens.</title>
        <authorList>
            <person name="Lin R."/>
            <person name="Zhang X."/>
            <person name="Xin B."/>
            <person name="Zou M."/>
            <person name="Gao Y."/>
            <person name="Qin F."/>
            <person name="Hu Q."/>
            <person name="Xie B."/>
            <person name="Cheng X."/>
        </authorList>
    </citation>
    <scope>NUCLEOTIDE SEQUENCE [LARGE SCALE GENOMIC DNA]</scope>
    <source>
        <strain evidence="1 2">IJ1G</strain>
    </source>
</reference>
<dbReference type="EMBL" id="SPUK01000004">
    <property type="protein sequence ID" value="TQV97841.1"/>
    <property type="molecule type" value="Genomic_DNA"/>
</dbReference>
<evidence type="ECO:0000313" key="1">
    <source>
        <dbReference type="EMBL" id="TQV97841.1"/>
    </source>
</evidence>
<protein>
    <submittedName>
        <fullName evidence="1">Uncharacterized protein</fullName>
    </submittedName>
</protein>
<dbReference type="Proteomes" id="UP000315783">
    <property type="component" value="Unassembled WGS sequence"/>
</dbReference>
<name>A0A545V7Z0_9HYPO</name>
<keyword evidence="2" id="KW-1185">Reference proteome</keyword>
<sequence>MPPPHLQFGQHVTCTGDDTKSSWTPMREGLYEFNKTRCISCGVHLLRARPSSFGVLSEYPGICANGRRRTSCTREDVGRWTLDGAQMPRCSSIGGLLKSTVPSARQDARLVEAFFPFAIGNALGKPGSTV</sequence>
<organism evidence="1 2">
    <name type="scientific">Cordyceps javanica</name>
    <dbReference type="NCBI Taxonomy" id="43265"/>
    <lineage>
        <taxon>Eukaryota</taxon>
        <taxon>Fungi</taxon>
        <taxon>Dikarya</taxon>
        <taxon>Ascomycota</taxon>
        <taxon>Pezizomycotina</taxon>
        <taxon>Sordariomycetes</taxon>
        <taxon>Hypocreomycetidae</taxon>
        <taxon>Hypocreales</taxon>
        <taxon>Cordycipitaceae</taxon>
        <taxon>Cordyceps</taxon>
    </lineage>
</organism>
<gene>
    <name evidence="1" type="ORF">IF1G_03584</name>
</gene>
<accession>A0A545V7Z0</accession>